<keyword evidence="3" id="KW-1185">Reference proteome</keyword>
<gene>
    <name evidence="2" type="ORF">SAMN05216252_1202</name>
</gene>
<evidence type="ECO:0008006" key="4">
    <source>
        <dbReference type="Google" id="ProtNLM"/>
    </source>
</evidence>
<evidence type="ECO:0000313" key="2">
    <source>
        <dbReference type="EMBL" id="SNT29785.1"/>
    </source>
</evidence>
<accession>A0A239LHE6</accession>
<proteinExistence type="predicted"/>
<sequence>MPRAGLDRATVGAAASELADELGFAGPTMGTPAKRVGVRTPSVRALCTVIHGFVGLDSNDAFQTERDPADSHRFVVDTLINDMRPEAANGGPDTAPLHAGEGA</sequence>
<dbReference type="RefSeq" id="WP_179280023.1">
    <property type="nucleotide sequence ID" value="NZ_FZOF01000020.1"/>
</dbReference>
<evidence type="ECO:0000313" key="3">
    <source>
        <dbReference type="Proteomes" id="UP000198280"/>
    </source>
</evidence>
<feature type="region of interest" description="Disordered" evidence="1">
    <location>
        <begin position="84"/>
        <end position="103"/>
    </location>
</feature>
<dbReference type="Gene3D" id="1.10.10.60">
    <property type="entry name" value="Homeodomain-like"/>
    <property type="match status" value="1"/>
</dbReference>
<dbReference type="AlphaFoldDB" id="A0A239LHE6"/>
<reference evidence="2 3" key="1">
    <citation type="submission" date="2017-06" db="EMBL/GenBank/DDBJ databases">
        <authorList>
            <person name="Kim H.J."/>
            <person name="Triplett B.A."/>
        </authorList>
    </citation>
    <scope>NUCLEOTIDE SEQUENCE [LARGE SCALE GENOMIC DNA]</scope>
    <source>
        <strain evidence="2 3">CGMCC 4.1858</strain>
    </source>
</reference>
<name>A0A239LHE6_9ACTN</name>
<organism evidence="2 3">
    <name type="scientific">Actinacidiphila glaucinigra</name>
    <dbReference type="NCBI Taxonomy" id="235986"/>
    <lineage>
        <taxon>Bacteria</taxon>
        <taxon>Bacillati</taxon>
        <taxon>Actinomycetota</taxon>
        <taxon>Actinomycetes</taxon>
        <taxon>Kitasatosporales</taxon>
        <taxon>Streptomycetaceae</taxon>
        <taxon>Actinacidiphila</taxon>
    </lineage>
</organism>
<dbReference type="Proteomes" id="UP000198280">
    <property type="component" value="Unassembled WGS sequence"/>
</dbReference>
<evidence type="ECO:0000256" key="1">
    <source>
        <dbReference type="SAM" id="MobiDB-lite"/>
    </source>
</evidence>
<protein>
    <recommendedName>
        <fullName evidence="4">TetR family transcriptional regulator</fullName>
    </recommendedName>
</protein>
<dbReference type="EMBL" id="FZOF01000020">
    <property type="protein sequence ID" value="SNT29785.1"/>
    <property type="molecule type" value="Genomic_DNA"/>
</dbReference>